<comment type="caution">
    <text evidence="8">The sequence shown here is derived from an EMBL/GenBank/DDBJ whole genome shotgun (WGS) entry which is preliminary data.</text>
</comment>
<feature type="transmembrane region" description="Helical" evidence="6">
    <location>
        <begin position="118"/>
        <end position="137"/>
    </location>
</feature>
<organism evidence="8">
    <name type="scientific">marine sediment metagenome</name>
    <dbReference type="NCBI Taxonomy" id="412755"/>
    <lineage>
        <taxon>unclassified sequences</taxon>
        <taxon>metagenomes</taxon>
        <taxon>ecological metagenomes</taxon>
    </lineage>
</organism>
<dbReference type="PANTHER" id="PTHR30071">
    <property type="entry name" value="HEME EXPORTER PROTEIN C"/>
    <property type="match status" value="1"/>
</dbReference>
<feature type="non-terminal residue" evidence="8">
    <location>
        <position position="1"/>
    </location>
</feature>
<evidence type="ECO:0000256" key="1">
    <source>
        <dbReference type="ARBA" id="ARBA00004141"/>
    </source>
</evidence>
<evidence type="ECO:0000256" key="5">
    <source>
        <dbReference type="ARBA" id="ARBA00023136"/>
    </source>
</evidence>
<dbReference type="PANTHER" id="PTHR30071:SF1">
    <property type="entry name" value="CYTOCHROME B_B6 PROTEIN-RELATED"/>
    <property type="match status" value="1"/>
</dbReference>
<evidence type="ECO:0000259" key="7">
    <source>
        <dbReference type="Pfam" id="PF01578"/>
    </source>
</evidence>
<comment type="subcellular location">
    <subcellularLocation>
        <location evidence="1">Membrane</location>
        <topology evidence="1">Multi-pass membrane protein</topology>
    </subcellularLocation>
</comment>
<keyword evidence="2 6" id="KW-0812">Transmembrane</keyword>
<accession>A0A0F8ZHA2</accession>
<reference evidence="8" key="1">
    <citation type="journal article" date="2015" name="Nature">
        <title>Complex archaea that bridge the gap between prokaryotes and eukaryotes.</title>
        <authorList>
            <person name="Spang A."/>
            <person name="Saw J.H."/>
            <person name="Jorgensen S.L."/>
            <person name="Zaremba-Niedzwiedzka K."/>
            <person name="Martijn J."/>
            <person name="Lind A.E."/>
            <person name="van Eijk R."/>
            <person name="Schleper C."/>
            <person name="Guy L."/>
            <person name="Ettema T.J."/>
        </authorList>
    </citation>
    <scope>NUCLEOTIDE SEQUENCE</scope>
</reference>
<feature type="domain" description="Cytochrome c assembly protein" evidence="7">
    <location>
        <begin position="33"/>
        <end position="199"/>
    </location>
</feature>
<evidence type="ECO:0000256" key="4">
    <source>
        <dbReference type="ARBA" id="ARBA00022989"/>
    </source>
</evidence>
<feature type="transmembrane region" description="Helical" evidence="6">
    <location>
        <begin position="38"/>
        <end position="58"/>
    </location>
</feature>
<dbReference type="GO" id="GO:0020037">
    <property type="term" value="F:heme binding"/>
    <property type="evidence" value="ECO:0007669"/>
    <property type="project" value="InterPro"/>
</dbReference>
<keyword evidence="5 6" id="KW-0472">Membrane</keyword>
<dbReference type="GO" id="GO:0017004">
    <property type="term" value="P:cytochrome complex assembly"/>
    <property type="evidence" value="ECO:0007669"/>
    <property type="project" value="UniProtKB-KW"/>
</dbReference>
<feature type="transmembrane region" description="Helical" evidence="6">
    <location>
        <begin position="6"/>
        <end position="31"/>
    </location>
</feature>
<keyword evidence="4 6" id="KW-1133">Transmembrane helix</keyword>
<dbReference type="EMBL" id="LAZR01051339">
    <property type="protein sequence ID" value="KKK85380.1"/>
    <property type="molecule type" value="Genomic_DNA"/>
</dbReference>
<evidence type="ECO:0000256" key="3">
    <source>
        <dbReference type="ARBA" id="ARBA00022748"/>
    </source>
</evidence>
<evidence type="ECO:0000313" key="8">
    <source>
        <dbReference type="EMBL" id="KKK85380.1"/>
    </source>
</evidence>
<keyword evidence="3" id="KW-0201">Cytochrome c-type biogenesis</keyword>
<dbReference type="InterPro" id="IPR002541">
    <property type="entry name" value="Cyt_c_assembly"/>
</dbReference>
<evidence type="ECO:0000256" key="2">
    <source>
        <dbReference type="ARBA" id="ARBA00022692"/>
    </source>
</evidence>
<evidence type="ECO:0000256" key="6">
    <source>
        <dbReference type="SAM" id="Phobius"/>
    </source>
</evidence>
<proteinExistence type="predicted"/>
<protein>
    <recommendedName>
        <fullName evidence="7">Cytochrome c assembly protein domain-containing protein</fullName>
    </recommendedName>
</protein>
<dbReference type="InterPro" id="IPR045062">
    <property type="entry name" value="Cyt_c_biogenesis_CcsA/CcmC"/>
</dbReference>
<feature type="transmembrane region" description="Helical" evidence="6">
    <location>
        <begin position="78"/>
        <end position="97"/>
    </location>
</feature>
<dbReference type="Pfam" id="PF01578">
    <property type="entry name" value="Cytochrom_C_asm"/>
    <property type="match status" value="1"/>
</dbReference>
<dbReference type="GO" id="GO:0005886">
    <property type="term" value="C:plasma membrane"/>
    <property type="evidence" value="ECO:0007669"/>
    <property type="project" value="TreeGrafter"/>
</dbReference>
<feature type="transmembrane region" description="Helical" evidence="6">
    <location>
        <begin position="179"/>
        <end position="199"/>
    </location>
</feature>
<feature type="transmembrane region" description="Helical" evidence="6">
    <location>
        <begin position="152"/>
        <end position="167"/>
    </location>
</feature>
<sequence>IIIFFIFLNFISISYRVFLSIFLPFVGIVTWFRWRYKLFMYFALGMATLFLLINYMNPETYSKTLMPALQSPWFVPHVIVYIFAYAVLAFSSVIALLGLYQVYYKQLNAIILKLADNLVYVGFSFLTLGLLFGALWAKKAWGHYWTWDPKETWSFLTWLCYLGYMHFRHFQPKKVKAPLWALSVAFIVLLICWFGINYLPSAQDSVHVYSD</sequence>
<dbReference type="AlphaFoldDB" id="A0A0F8ZHA2"/>
<name>A0A0F8ZHA2_9ZZZZ</name>
<gene>
    <name evidence="8" type="ORF">LCGC14_2773900</name>
</gene>